<organism evidence="2 3">
    <name type="scientific">Phyllostomus discolor</name>
    <name type="common">pale spear-nosed bat</name>
    <dbReference type="NCBI Taxonomy" id="89673"/>
    <lineage>
        <taxon>Eukaryota</taxon>
        <taxon>Metazoa</taxon>
        <taxon>Chordata</taxon>
        <taxon>Craniata</taxon>
        <taxon>Vertebrata</taxon>
        <taxon>Euteleostomi</taxon>
        <taxon>Mammalia</taxon>
        <taxon>Eutheria</taxon>
        <taxon>Laurasiatheria</taxon>
        <taxon>Chiroptera</taxon>
        <taxon>Yangochiroptera</taxon>
        <taxon>Phyllostomidae</taxon>
        <taxon>Phyllostominae</taxon>
        <taxon>Phyllostomus</taxon>
    </lineage>
</organism>
<dbReference type="Proteomes" id="UP000664940">
    <property type="component" value="Unassembled WGS sequence"/>
</dbReference>
<sequence>MAASLLPPWHALLVPIRGCVPLLVNCSLEKVSVFTALQTGDSCWQWRGGSELLLTRGFWFLVFFAPPDSVPWPLPGVCNSYIYKPMNPIYKIPAHPGQSTSKALGLGCPLPVVGGPQFHREDCGVGCLKLQQQEGKPQQAGPSGETGSGRIFVQPREAADPQPGCSV</sequence>
<reference evidence="2 3" key="1">
    <citation type="journal article" date="2020" name="Nature">
        <title>Six reference-quality genomes reveal evolution of bat adaptations.</title>
        <authorList>
            <person name="Jebb D."/>
            <person name="Huang Z."/>
            <person name="Pippel M."/>
            <person name="Hughes G.M."/>
            <person name="Lavrichenko K."/>
            <person name="Devanna P."/>
            <person name="Winkler S."/>
            <person name="Jermiin L.S."/>
            <person name="Skirmuntt E.C."/>
            <person name="Katzourakis A."/>
            <person name="Burkitt-Gray L."/>
            <person name="Ray D.A."/>
            <person name="Sullivan K.A.M."/>
            <person name="Roscito J.G."/>
            <person name="Kirilenko B.M."/>
            <person name="Davalos L.M."/>
            <person name="Corthals A.P."/>
            <person name="Power M.L."/>
            <person name="Jones G."/>
            <person name="Ransome R.D."/>
            <person name="Dechmann D.K.N."/>
            <person name="Locatelli A.G."/>
            <person name="Puechmaille S.J."/>
            <person name="Fedrigo O."/>
            <person name="Jarvis E.D."/>
            <person name="Hiller M."/>
            <person name="Vernes S.C."/>
            <person name="Myers E.W."/>
            <person name="Teeling E.C."/>
        </authorList>
    </citation>
    <scope>NUCLEOTIDE SEQUENCE [LARGE SCALE GENOMIC DNA]</scope>
    <source>
        <strain evidence="2">Bat1K_MPI-CBG_1</strain>
    </source>
</reference>
<proteinExistence type="predicted"/>
<accession>A0A834A450</accession>
<gene>
    <name evidence="2" type="ORF">HJG60_011132</name>
</gene>
<evidence type="ECO:0000313" key="3">
    <source>
        <dbReference type="Proteomes" id="UP000664940"/>
    </source>
</evidence>
<comment type="caution">
    <text evidence="2">The sequence shown here is derived from an EMBL/GenBank/DDBJ whole genome shotgun (WGS) entry which is preliminary data.</text>
</comment>
<dbReference type="AlphaFoldDB" id="A0A834A450"/>
<dbReference type="EMBL" id="JABVXQ010000006">
    <property type="protein sequence ID" value="KAF6104083.1"/>
    <property type="molecule type" value="Genomic_DNA"/>
</dbReference>
<protein>
    <submittedName>
        <fullName evidence="2">Uncharacterized protein</fullName>
    </submittedName>
</protein>
<evidence type="ECO:0000256" key="1">
    <source>
        <dbReference type="SAM" id="MobiDB-lite"/>
    </source>
</evidence>
<feature type="region of interest" description="Disordered" evidence="1">
    <location>
        <begin position="134"/>
        <end position="167"/>
    </location>
</feature>
<evidence type="ECO:0000313" key="2">
    <source>
        <dbReference type="EMBL" id="KAF6104083.1"/>
    </source>
</evidence>
<name>A0A834A450_9CHIR</name>